<dbReference type="GO" id="GO:0022857">
    <property type="term" value="F:transmembrane transporter activity"/>
    <property type="evidence" value="ECO:0007669"/>
    <property type="project" value="InterPro"/>
</dbReference>
<dbReference type="Proteomes" id="UP000240883">
    <property type="component" value="Unassembled WGS sequence"/>
</dbReference>
<evidence type="ECO:0000256" key="3">
    <source>
        <dbReference type="ARBA" id="ARBA00022692"/>
    </source>
</evidence>
<feature type="transmembrane region" description="Helical" evidence="6">
    <location>
        <begin position="195"/>
        <end position="215"/>
    </location>
</feature>
<sequence>MEGVLTCAVAIFAVSFMVKFPDEEKEKPSFKFLRPEEVDFVIDRLNADRGDVNPEPFTWKRFLQPATEWYIYGFPFILFCITTIAYGFAFFLPIILRTNLKFSMAMSQCLGAPPYVFSGILMYAAAWFSDKYRTRGPVLCFLCLVSLIGLPIMGFVKSPWGQYVGVFITVSGTNSAIPSVMAYQANNIRGQWRRAFCSASLTGIGGIGGIAGALIFRSQDAPSYIPGFAACMVCNVMVMITVAIMTVYFKRCNAQADRGERILLEDPNFRFTI</sequence>
<dbReference type="STRING" id="1448308.A0A2T2NVK5"/>
<dbReference type="AlphaFoldDB" id="A0A2T2NVK5"/>
<evidence type="ECO:0000313" key="8">
    <source>
        <dbReference type="Proteomes" id="UP000240883"/>
    </source>
</evidence>
<feature type="transmembrane region" description="Helical" evidence="6">
    <location>
        <begin position="162"/>
        <end position="183"/>
    </location>
</feature>
<keyword evidence="8" id="KW-1185">Reference proteome</keyword>
<dbReference type="PANTHER" id="PTHR43791:SF47">
    <property type="entry name" value="MAJOR FACILITATOR SUPERFAMILY (MFS) PROFILE DOMAIN-CONTAINING PROTEIN-RELATED"/>
    <property type="match status" value="1"/>
</dbReference>
<keyword evidence="2" id="KW-0813">Transport</keyword>
<feature type="transmembrane region" description="Helical" evidence="6">
    <location>
        <begin position="227"/>
        <end position="249"/>
    </location>
</feature>
<dbReference type="FunFam" id="1.20.1250.20:FF:000013">
    <property type="entry name" value="MFS general substrate transporter"/>
    <property type="match status" value="1"/>
</dbReference>
<evidence type="ECO:0000256" key="1">
    <source>
        <dbReference type="ARBA" id="ARBA00004141"/>
    </source>
</evidence>
<name>A0A2T2NVK5_CORCC</name>
<dbReference type="InterPro" id="IPR036259">
    <property type="entry name" value="MFS_trans_sf"/>
</dbReference>
<dbReference type="GO" id="GO:0016020">
    <property type="term" value="C:membrane"/>
    <property type="evidence" value="ECO:0007669"/>
    <property type="project" value="UniProtKB-SubCell"/>
</dbReference>
<keyword evidence="4 6" id="KW-1133">Transmembrane helix</keyword>
<proteinExistence type="predicted"/>
<evidence type="ECO:0000256" key="5">
    <source>
        <dbReference type="ARBA" id="ARBA00023136"/>
    </source>
</evidence>
<keyword evidence="3 6" id="KW-0812">Transmembrane</keyword>
<dbReference type="Pfam" id="PF07690">
    <property type="entry name" value="MFS_1"/>
    <property type="match status" value="1"/>
</dbReference>
<comment type="subcellular location">
    <subcellularLocation>
        <location evidence="1">Membrane</location>
        <topology evidence="1">Multi-pass membrane protein</topology>
    </subcellularLocation>
</comment>
<gene>
    <name evidence="7" type="ORF">BS50DRAFT_572289</name>
</gene>
<protein>
    <submittedName>
        <fullName evidence="7">MFS general substrate transporter</fullName>
    </submittedName>
</protein>
<dbReference type="PANTHER" id="PTHR43791">
    <property type="entry name" value="PERMEASE-RELATED"/>
    <property type="match status" value="1"/>
</dbReference>
<dbReference type="InterPro" id="IPR011701">
    <property type="entry name" value="MFS"/>
</dbReference>
<keyword evidence="5 6" id="KW-0472">Membrane</keyword>
<dbReference type="SUPFAM" id="SSF103473">
    <property type="entry name" value="MFS general substrate transporter"/>
    <property type="match status" value="1"/>
</dbReference>
<dbReference type="OrthoDB" id="3639251at2759"/>
<dbReference type="EMBL" id="KZ678133">
    <property type="protein sequence ID" value="PSN69118.1"/>
    <property type="molecule type" value="Genomic_DNA"/>
</dbReference>
<evidence type="ECO:0000256" key="6">
    <source>
        <dbReference type="SAM" id="Phobius"/>
    </source>
</evidence>
<evidence type="ECO:0000256" key="2">
    <source>
        <dbReference type="ARBA" id="ARBA00022448"/>
    </source>
</evidence>
<reference evidence="7 8" key="1">
    <citation type="journal article" date="2018" name="Front. Microbiol.">
        <title>Genome-Wide Analysis of Corynespora cassiicola Leaf Fall Disease Putative Effectors.</title>
        <authorList>
            <person name="Lopez D."/>
            <person name="Ribeiro S."/>
            <person name="Label P."/>
            <person name="Fumanal B."/>
            <person name="Venisse J.S."/>
            <person name="Kohler A."/>
            <person name="de Oliveira R.R."/>
            <person name="Labutti K."/>
            <person name="Lipzen A."/>
            <person name="Lail K."/>
            <person name="Bauer D."/>
            <person name="Ohm R.A."/>
            <person name="Barry K.W."/>
            <person name="Spatafora J."/>
            <person name="Grigoriev I.V."/>
            <person name="Martin F.M."/>
            <person name="Pujade-Renaud V."/>
        </authorList>
    </citation>
    <scope>NUCLEOTIDE SEQUENCE [LARGE SCALE GENOMIC DNA]</scope>
    <source>
        <strain evidence="7 8">Philippines</strain>
    </source>
</reference>
<organism evidence="7 8">
    <name type="scientific">Corynespora cassiicola Philippines</name>
    <dbReference type="NCBI Taxonomy" id="1448308"/>
    <lineage>
        <taxon>Eukaryota</taxon>
        <taxon>Fungi</taxon>
        <taxon>Dikarya</taxon>
        <taxon>Ascomycota</taxon>
        <taxon>Pezizomycotina</taxon>
        <taxon>Dothideomycetes</taxon>
        <taxon>Pleosporomycetidae</taxon>
        <taxon>Pleosporales</taxon>
        <taxon>Corynesporascaceae</taxon>
        <taxon>Corynespora</taxon>
    </lineage>
</organism>
<accession>A0A2T2NVK5</accession>
<feature type="transmembrane region" description="Helical" evidence="6">
    <location>
        <begin position="69"/>
        <end position="96"/>
    </location>
</feature>
<dbReference type="Gene3D" id="1.20.1250.20">
    <property type="entry name" value="MFS general substrate transporter like domains"/>
    <property type="match status" value="1"/>
</dbReference>
<evidence type="ECO:0000313" key="7">
    <source>
        <dbReference type="EMBL" id="PSN69118.1"/>
    </source>
</evidence>
<feature type="transmembrane region" description="Helical" evidence="6">
    <location>
        <begin position="138"/>
        <end position="156"/>
    </location>
</feature>
<evidence type="ECO:0000256" key="4">
    <source>
        <dbReference type="ARBA" id="ARBA00022989"/>
    </source>
</evidence>